<keyword evidence="2" id="KW-0812">Transmembrane</keyword>
<evidence type="ECO:0000256" key="2">
    <source>
        <dbReference type="ARBA" id="ARBA00022692"/>
    </source>
</evidence>
<keyword evidence="8" id="KW-1185">Reference proteome</keyword>
<dbReference type="PANTHER" id="PTHR34597">
    <property type="entry name" value="SLR1661 PROTEIN"/>
    <property type="match status" value="1"/>
</dbReference>
<reference evidence="7 8" key="1">
    <citation type="submission" date="2018-11" db="EMBL/GenBank/DDBJ databases">
        <title>Genomic Encyclopedia of Type Strains, Phase IV (KMG-IV): sequencing the most valuable type-strain genomes for metagenomic binning, comparative biology and taxonomic classification.</title>
        <authorList>
            <person name="Goeker M."/>
        </authorList>
    </citation>
    <scope>NUCLEOTIDE SEQUENCE [LARGE SCALE GENOMIC DNA]</scope>
    <source>
        <strain evidence="7 8">DSM 100316</strain>
    </source>
</reference>
<dbReference type="PANTHER" id="PTHR34597:SF1">
    <property type="entry name" value="HEME_HEMOPEXIN TRANSPORTER PROTEIN HUXB"/>
    <property type="match status" value="1"/>
</dbReference>
<accession>A0A3N2DYE7</accession>
<sequence length="649" mass="72160">MSIFFSGRRPLSLVVGLSSFIILTNSSHCLAQAAQVNNAIRGAIDNSSPELDGSKLEKQFQARSEGSEAPSNEVRIPASDDRDDLPKILVEKFEFDRIPEFPESGITKSAVKSIVENKRRSLMKVDEVFASGYTRAELEELAATLERVKARESKGLDESALRQLTDVIKQQNAARGLSYYDIEDVAALVTQFYRSNGLFLAKAYIPAQDVQNGVVKLGIMEGVLGELSVTGNQSYSEERLKQPLIDQVGLLVNDKDIEEAFYLLNDYPGLSIYGGFEAGSRPSETKLNINVREEQKWQLAIRADNHGSTFTGDNRLYAVADLYNLTGNGDELSIGYLKSFSPLNSDLGQIHYSYPVFDARTRINVGADYNEFTVENENSDRYDITGKNSLYQLGISRKMLRTRAKNFTLSANLTDKKTELESEIDLLTNAGDHTVGADLGFSFDVMGNTFPMLNMIDLSVQYGKITNDVPVTRDDEFYKFRMATNSLFFLPIPFSDLKSRLIVRSFGQYSESSLPAYEQSSLGGGAAVRAFTVSDFSADSSAYIATEWYPDIPDLINFSVYGDKQLKDLFEFGIFLEGAYGSQNVYAVDTADDWAKMSGYGMLLKFHAGESFNSQISIARPLSIESSVEGVGLDQKSIRTFVDFTFYFK</sequence>
<name>A0A3N2DYE7_9GAMM</name>
<evidence type="ECO:0000256" key="4">
    <source>
        <dbReference type="SAM" id="MobiDB-lite"/>
    </source>
</evidence>
<evidence type="ECO:0000259" key="5">
    <source>
        <dbReference type="Pfam" id="PF03865"/>
    </source>
</evidence>
<dbReference type="Proteomes" id="UP000275394">
    <property type="component" value="Unassembled WGS sequence"/>
</dbReference>
<evidence type="ECO:0000313" key="7">
    <source>
        <dbReference type="EMBL" id="ROS04549.1"/>
    </source>
</evidence>
<proteinExistence type="predicted"/>
<dbReference type="InterPro" id="IPR005565">
    <property type="entry name" value="Hemolysn_activator_HlyB_C"/>
</dbReference>
<evidence type="ECO:0000256" key="3">
    <source>
        <dbReference type="ARBA" id="ARBA00023237"/>
    </source>
</evidence>
<evidence type="ECO:0000259" key="6">
    <source>
        <dbReference type="Pfam" id="PF08479"/>
    </source>
</evidence>
<evidence type="ECO:0000313" key="8">
    <source>
        <dbReference type="Proteomes" id="UP000275394"/>
    </source>
</evidence>
<dbReference type="Pfam" id="PF03865">
    <property type="entry name" value="ShlB"/>
    <property type="match status" value="1"/>
</dbReference>
<dbReference type="InterPro" id="IPR013686">
    <property type="entry name" value="Polypept-transport_assoc_ShlB"/>
</dbReference>
<feature type="domain" description="Haemolysin activator HlyB C-terminal" evidence="5">
    <location>
        <begin position="284"/>
        <end position="544"/>
    </location>
</feature>
<gene>
    <name evidence="7" type="ORF">EDC56_0055</name>
</gene>
<dbReference type="Pfam" id="PF08479">
    <property type="entry name" value="POTRA_2"/>
    <property type="match status" value="1"/>
</dbReference>
<dbReference type="GO" id="GO:0046819">
    <property type="term" value="P:protein secretion by the type V secretion system"/>
    <property type="evidence" value="ECO:0007669"/>
    <property type="project" value="TreeGrafter"/>
</dbReference>
<protein>
    <submittedName>
        <fullName evidence="7">Hemolysin activation/secretion protein</fullName>
    </submittedName>
</protein>
<keyword evidence="1" id="KW-0472">Membrane</keyword>
<dbReference type="EMBL" id="RKHR01000003">
    <property type="protein sequence ID" value="ROS04549.1"/>
    <property type="molecule type" value="Genomic_DNA"/>
</dbReference>
<keyword evidence="1" id="KW-1134">Transmembrane beta strand</keyword>
<keyword evidence="3" id="KW-0998">Cell outer membrane</keyword>
<dbReference type="GO" id="GO:0098046">
    <property type="term" value="C:type V protein secretion system complex"/>
    <property type="evidence" value="ECO:0007669"/>
    <property type="project" value="TreeGrafter"/>
</dbReference>
<dbReference type="InterPro" id="IPR051544">
    <property type="entry name" value="TPS_OM_transporter"/>
</dbReference>
<dbReference type="Gene3D" id="2.40.160.50">
    <property type="entry name" value="membrane protein fhac: a member of the omp85/tpsb transporter family"/>
    <property type="match status" value="1"/>
</dbReference>
<feature type="region of interest" description="Disordered" evidence="4">
    <location>
        <begin position="47"/>
        <end position="80"/>
    </location>
</feature>
<dbReference type="Gene3D" id="3.10.20.310">
    <property type="entry name" value="membrane protein fhac"/>
    <property type="match status" value="1"/>
</dbReference>
<evidence type="ECO:0000256" key="1">
    <source>
        <dbReference type="ARBA" id="ARBA00022452"/>
    </source>
</evidence>
<comment type="caution">
    <text evidence="7">The sequence shown here is derived from an EMBL/GenBank/DDBJ whole genome shotgun (WGS) entry which is preliminary data.</text>
</comment>
<dbReference type="GO" id="GO:0008320">
    <property type="term" value="F:protein transmembrane transporter activity"/>
    <property type="evidence" value="ECO:0007669"/>
    <property type="project" value="TreeGrafter"/>
</dbReference>
<dbReference type="AlphaFoldDB" id="A0A3N2DYE7"/>
<organism evidence="7 8">
    <name type="scientific">Sinobacterium caligoides</name>
    <dbReference type="NCBI Taxonomy" id="933926"/>
    <lineage>
        <taxon>Bacteria</taxon>
        <taxon>Pseudomonadati</taxon>
        <taxon>Pseudomonadota</taxon>
        <taxon>Gammaproteobacteria</taxon>
        <taxon>Cellvibrionales</taxon>
        <taxon>Spongiibacteraceae</taxon>
        <taxon>Sinobacterium</taxon>
    </lineage>
</organism>
<feature type="domain" description="Polypeptide-transport-associated ShlB-type" evidence="6">
    <location>
        <begin position="148"/>
        <end position="222"/>
    </location>
</feature>